<evidence type="ECO:0000313" key="4">
    <source>
        <dbReference type="Proteomes" id="UP000054621"/>
    </source>
</evidence>
<keyword evidence="1" id="KW-1133">Transmembrane helix</keyword>
<dbReference type="Proteomes" id="UP000234343">
    <property type="component" value="Chromosome"/>
</dbReference>
<name>A0A0W0YAY8_9GAMM</name>
<reference evidence="3 4" key="1">
    <citation type="submission" date="2015-11" db="EMBL/GenBank/DDBJ databases">
        <title>Genomic analysis of 38 Legionella species identifies large and diverse effector repertoires.</title>
        <authorList>
            <person name="Burstein D."/>
            <person name="Amaro F."/>
            <person name="Zusman T."/>
            <person name="Lifshitz Z."/>
            <person name="Cohen O."/>
            <person name="Gilbert J.A."/>
            <person name="Pupko T."/>
            <person name="Shuman H.A."/>
            <person name="Segal G."/>
        </authorList>
    </citation>
    <scope>NUCLEOTIDE SEQUENCE [LARGE SCALE GENOMIC DNA]</scope>
    <source>
        <strain evidence="3 4">Mt.St.Helens-4</strain>
    </source>
</reference>
<dbReference type="PATRIC" id="fig|28087.4.peg.3128"/>
<accession>A0A0W0YAY8</accession>
<evidence type="ECO:0000313" key="5">
    <source>
        <dbReference type="Proteomes" id="UP000234343"/>
    </source>
</evidence>
<dbReference type="STRING" id="28087.Lsai_2911"/>
<dbReference type="eggNOG" id="ENOG5031E7V">
    <property type="taxonomic scope" value="Bacteria"/>
</dbReference>
<protein>
    <submittedName>
        <fullName evidence="3">Uncharacterized protein</fullName>
    </submittedName>
</protein>
<keyword evidence="1" id="KW-0812">Transmembrane</keyword>
<evidence type="ECO:0000256" key="1">
    <source>
        <dbReference type="SAM" id="Phobius"/>
    </source>
</evidence>
<gene>
    <name evidence="2" type="ORF">CAB17_09680</name>
    <name evidence="3" type="ORF">Lsai_2911</name>
</gene>
<dbReference type="EMBL" id="LNYV01000037">
    <property type="protein sequence ID" value="KTD54089.1"/>
    <property type="molecule type" value="Genomic_DNA"/>
</dbReference>
<evidence type="ECO:0000313" key="2">
    <source>
        <dbReference type="EMBL" id="AUH72303.1"/>
    </source>
</evidence>
<organism evidence="3 4">
    <name type="scientific">Legionella sainthelensi</name>
    <dbReference type="NCBI Taxonomy" id="28087"/>
    <lineage>
        <taxon>Bacteria</taxon>
        <taxon>Pseudomonadati</taxon>
        <taxon>Pseudomonadota</taxon>
        <taxon>Gammaproteobacteria</taxon>
        <taxon>Legionellales</taxon>
        <taxon>Legionellaceae</taxon>
        <taxon>Legionella</taxon>
    </lineage>
</organism>
<dbReference type="Proteomes" id="UP000054621">
    <property type="component" value="Unassembled WGS sequence"/>
</dbReference>
<keyword evidence="5" id="KW-1185">Reference proteome</keyword>
<reference evidence="2 5" key="2">
    <citation type="submission" date="2017-12" db="EMBL/GenBank/DDBJ databases">
        <title>Legionella sainthelensi LA01-117, whole genome sequence of a clinical isolate from New Zealand.</title>
        <authorList>
            <person name="Cree S.L."/>
            <person name="Slow S."/>
            <person name="Kennedy M.A."/>
            <person name="Murdoch D.R."/>
            <person name="Biggs P.J."/>
            <person name="Anderson T."/>
        </authorList>
    </citation>
    <scope>NUCLEOTIDE SEQUENCE [LARGE SCALE GENOMIC DNA]</scope>
    <source>
        <strain evidence="2 5">LA01-117</strain>
    </source>
</reference>
<dbReference type="EMBL" id="CP025491">
    <property type="protein sequence ID" value="AUH72303.1"/>
    <property type="molecule type" value="Genomic_DNA"/>
</dbReference>
<dbReference type="KEGG" id="lsh:CAB17_09680"/>
<feature type="transmembrane region" description="Helical" evidence="1">
    <location>
        <begin position="28"/>
        <end position="49"/>
    </location>
</feature>
<dbReference type="RefSeq" id="WP_027271395.1">
    <property type="nucleotide sequence ID" value="NZ_CAAAJE010000017.1"/>
</dbReference>
<keyword evidence="1" id="KW-0472">Membrane</keyword>
<dbReference type="AlphaFoldDB" id="A0A0W0YAY8"/>
<evidence type="ECO:0000313" key="3">
    <source>
        <dbReference type="EMBL" id="KTD54089.1"/>
    </source>
</evidence>
<sequence>MARDKINVDDVGKTVTIAALLNTVLAPLYWADAKIGLSAALVATGAFLYGAHEIGKKRRPAANGINSLNTFFGGATGDKSTEVQNAMANIVVGGKVIFDEVFPDSNKPGNR</sequence>
<proteinExistence type="predicted"/>
<dbReference type="OrthoDB" id="5643014at2"/>